<gene>
    <name evidence="1" type="ORF">MLD38_026781</name>
</gene>
<comment type="caution">
    <text evidence="1">The sequence shown here is derived from an EMBL/GenBank/DDBJ whole genome shotgun (WGS) entry which is preliminary data.</text>
</comment>
<evidence type="ECO:0000313" key="1">
    <source>
        <dbReference type="EMBL" id="KAI4342124.1"/>
    </source>
</evidence>
<dbReference type="Proteomes" id="UP001057402">
    <property type="component" value="Chromosome 7"/>
</dbReference>
<keyword evidence="2" id="KW-1185">Reference proteome</keyword>
<accession>A0ACB9P2V4</accession>
<organism evidence="1 2">
    <name type="scientific">Melastoma candidum</name>
    <dbReference type="NCBI Taxonomy" id="119954"/>
    <lineage>
        <taxon>Eukaryota</taxon>
        <taxon>Viridiplantae</taxon>
        <taxon>Streptophyta</taxon>
        <taxon>Embryophyta</taxon>
        <taxon>Tracheophyta</taxon>
        <taxon>Spermatophyta</taxon>
        <taxon>Magnoliopsida</taxon>
        <taxon>eudicotyledons</taxon>
        <taxon>Gunneridae</taxon>
        <taxon>Pentapetalae</taxon>
        <taxon>rosids</taxon>
        <taxon>malvids</taxon>
        <taxon>Myrtales</taxon>
        <taxon>Melastomataceae</taxon>
        <taxon>Melastomatoideae</taxon>
        <taxon>Melastomateae</taxon>
        <taxon>Melastoma</taxon>
    </lineage>
</organism>
<dbReference type="EMBL" id="CM042886">
    <property type="protein sequence ID" value="KAI4342124.1"/>
    <property type="molecule type" value="Genomic_DNA"/>
</dbReference>
<sequence>MADNGKVHPQCPNAANPYHECFEECYVKMGKAKPQMVKSFSGLAGRDPVSRRKNREPSQQKKLEKVTTFPYVSTVEPNHASEIEPERDEFDEEKAAPIPPLVPYSGGIRSPEDFSFDKGQIKSSQSVPTSGQATPAIANSPDRRKNSHVALATSLLSAFADEPPKRAKHAPLRSSSSSTMDNDHAFQESDEDDVQSVISESRVTVGKYYVKGSLAPILRAILEKYGDITENCLMESVSMRSYSLECICLVVQELQSTSLTQLTTSKIKELLSILKDLENSRVRVDWLRRILDKLSEACDVIARHQLHKSEKSRYENNMEALRRELEAQLEDLLRKEREVEEAKARVTEMRERIRRGEIESSKLAEDTAALRSQLESFRFSALIDELLV</sequence>
<name>A0ACB9P2V4_9MYRT</name>
<reference evidence="2" key="1">
    <citation type="journal article" date="2023" name="Front. Plant Sci.">
        <title>Chromosomal-level genome assembly of Melastoma candidum provides insights into trichome evolution.</title>
        <authorList>
            <person name="Zhong Y."/>
            <person name="Wu W."/>
            <person name="Sun C."/>
            <person name="Zou P."/>
            <person name="Liu Y."/>
            <person name="Dai S."/>
            <person name="Zhou R."/>
        </authorList>
    </citation>
    <scope>NUCLEOTIDE SEQUENCE [LARGE SCALE GENOMIC DNA]</scope>
</reference>
<proteinExistence type="predicted"/>
<evidence type="ECO:0000313" key="2">
    <source>
        <dbReference type="Proteomes" id="UP001057402"/>
    </source>
</evidence>
<protein>
    <submittedName>
        <fullName evidence="1">Uncharacterized protein</fullName>
    </submittedName>
</protein>